<sequence>SVFSNPSFALRVRCPHCMPYMEKGLVDRVQLSSSDGSARFGCPNCGRSYKHKYNFVRHQRYECHRSRQFPCPHCPYKANYKQSLQSHVALKHREVYNADEIERAVL</sequence>
<dbReference type="EMBL" id="GECU01009178">
    <property type="protein sequence ID" value="JAS98528.1"/>
    <property type="molecule type" value="Transcribed_RNA"/>
</dbReference>
<dbReference type="SMART" id="SM00355">
    <property type="entry name" value="ZnF_C2H2"/>
    <property type="match status" value="2"/>
</dbReference>
<organism evidence="3">
    <name type="scientific">Homalodisca liturata</name>
    <dbReference type="NCBI Taxonomy" id="320908"/>
    <lineage>
        <taxon>Eukaryota</taxon>
        <taxon>Metazoa</taxon>
        <taxon>Ecdysozoa</taxon>
        <taxon>Arthropoda</taxon>
        <taxon>Hexapoda</taxon>
        <taxon>Insecta</taxon>
        <taxon>Pterygota</taxon>
        <taxon>Neoptera</taxon>
        <taxon>Paraneoptera</taxon>
        <taxon>Hemiptera</taxon>
        <taxon>Auchenorrhyncha</taxon>
        <taxon>Membracoidea</taxon>
        <taxon>Cicadellidae</taxon>
        <taxon>Cicadellinae</taxon>
        <taxon>Proconiini</taxon>
        <taxon>Homalodisca</taxon>
    </lineage>
</organism>
<name>A0A1B6JH76_9HEMI</name>
<keyword evidence="1" id="KW-0862">Zinc</keyword>
<dbReference type="Pfam" id="PF00096">
    <property type="entry name" value="zf-C2H2"/>
    <property type="match status" value="1"/>
</dbReference>
<dbReference type="AlphaFoldDB" id="A0A1B6JH76"/>
<dbReference type="InterPro" id="IPR036236">
    <property type="entry name" value="Znf_C2H2_sf"/>
</dbReference>
<dbReference type="GO" id="GO:0008270">
    <property type="term" value="F:zinc ion binding"/>
    <property type="evidence" value="ECO:0007669"/>
    <property type="project" value="UniProtKB-KW"/>
</dbReference>
<accession>A0A1B6JH76</accession>
<proteinExistence type="predicted"/>
<evidence type="ECO:0000259" key="2">
    <source>
        <dbReference type="PROSITE" id="PS50157"/>
    </source>
</evidence>
<gene>
    <name evidence="3" type="ORF">g.57915</name>
</gene>
<keyword evidence="1" id="KW-0479">Metal-binding</keyword>
<evidence type="ECO:0000313" key="3">
    <source>
        <dbReference type="EMBL" id="JAS98528.1"/>
    </source>
</evidence>
<evidence type="ECO:0000256" key="1">
    <source>
        <dbReference type="PROSITE-ProRule" id="PRU00042"/>
    </source>
</evidence>
<protein>
    <recommendedName>
        <fullName evidence="2">C2H2-type domain-containing protein</fullName>
    </recommendedName>
</protein>
<dbReference type="PROSITE" id="PS50157">
    <property type="entry name" value="ZINC_FINGER_C2H2_2"/>
    <property type="match status" value="1"/>
</dbReference>
<keyword evidence="1" id="KW-0863">Zinc-finger</keyword>
<feature type="domain" description="C2H2-type" evidence="2">
    <location>
        <begin position="40"/>
        <end position="69"/>
    </location>
</feature>
<dbReference type="PROSITE" id="PS00028">
    <property type="entry name" value="ZINC_FINGER_C2H2_1"/>
    <property type="match status" value="1"/>
</dbReference>
<dbReference type="Gene3D" id="3.30.160.60">
    <property type="entry name" value="Classic Zinc Finger"/>
    <property type="match status" value="1"/>
</dbReference>
<feature type="non-terminal residue" evidence="3">
    <location>
        <position position="1"/>
    </location>
</feature>
<reference evidence="3" key="1">
    <citation type="submission" date="2015-11" db="EMBL/GenBank/DDBJ databases">
        <title>De novo transcriptome assembly of four potential Pierce s Disease insect vectors from Arizona vineyards.</title>
        <authorList>
            <person name="Tassone E.E."/>
        </authorList>
    </citation>
    <scope>NUCLEOTIDE SEQUENCE</scope>
</reference>
<dbReference type="InterPro" id="IPR013087">
    <property type="entry name" value="Znf_C2H2_type"/>
</dbReference>
<dbReference type="SUPFAM" id="SSF57667">
    <property type="entry name" value="beta-beta-alpha zinc fingers"/>
    <property type="match status" value="1"/>
</dbReference>